<protein>
    <submittedName>
        <fullName evidence="1">Outer membrane beta-barrel protein</fullName>
    </submittedName>
</protein>
<accession>A0A6M1RGL5</accession>
<dbReference type="Proteomes" id="UP000477311">
    <property type="component" value="Unassembled WGS sequence"/>
</dbReference>
<dbReference type="AlphaFoldDB" id="A0A6M1RGL5"/>
<gene>
    <name evidence="1" type="ORF">G4L39_04970</name>
</gene>
<keyword evidence="2" id="KW-1185">Reference proteome</keyword>
<name>A0A6M1RGL5_9BACT</name>
<dbReference type="RefSeq" id="WP_165106377.1">
    <property type="nucleotide sequence ID" value="NZ_JAAKYA010000029.1"/>
</dbReference>
<organism evidence="1 2">
    <name type="scientific">Limisphaera ngatamarikiensis</name>
    <dbReference type="NCBI Taxonomy" id="1324935"/>
    <lineage>
        <taxon>Bacteria</taxon>
        <taxon>Pseudomonadati</taxon>
        <taxon>Verrucomicrobiota</taxon>
        <taxon>Verrucomicrobiia</taxon>
        <taxon>Limisphaerales</taxon>
        <taxon>Limisphaeraceae</taxon>
        <taxon>Limisphaera</taxon>
    </lineage>
</organism>
<sequence>MNDGRKVGRDRRQRRGWGRPHERGRGWYLGWAVLAVATGAVTASGQEALRSSLTGQMALEAKRRRIAAGWGDLRLGAWRFDLNATLALELNDNIRYEEVNPRSDLVVRPGFAVAALYPVTEKNVLTLNSGISYNAFLTHPDLNYLHVSPDSNLSFDVFVGNLLLNFHNRFHYTQEVADQPDVRGSFNYGRLDNQSGLLAVWDLNKLVVAFNYDHQIYQSTDDRYRFTDRTAELFGLRVGWLVTPLTPVGLEFGVGWTDFNNEDPGLPIRLNDLFHYSAGLFYEMPAGRFIRLRAGAGYVVYDPTTDVMIGGRGGEPVDGVYADLSVQHQLTQHIRYVLSAGQQVRSGWYADALRSWYGNLTVSWNILRGYSLATSAGYERSEEEGGSWFVDPEVYDRYSVGVAIGKRLGPNLAASLGYSHIVRDSNIHWRSYTQNRLVLTGTYTF</sequence>
<comment type="caution">
    <text evidence="1">The sequence shown here is derived from an EMBL/GenBank/DDBJ whole genome shotgun (WGS) entry which is preliminary data.</text>
</comment>
<evidence type="ECO:0000313" key="2">
    <source>
        <dbReference type="Proteomes" id="UP000477311"/>
    </source>
</evidence>
<dbReference type="EMBL" id="JAAKYA010000029">
    <property type="protein sequence ID" value="NGO38746.1"/>
    <property type="molecule type" value="Genomic_DNA"/>
</dbReference>
<proteinExistence type="predicted"/>
<reference evidence="1 2" key="1">
    <citation type="submission" date="2020-02" db="EMBL/GenBank/DDBJ databases">
        <title>Draft genome sequence of Limisphaera ngatamarikiensis NGM72.4T, a thermophilic Verrucomicrobia grouped in subdivision 3.</title>
        <authorList>
            <person name="Carere C.R."/>
            <person name="Steen J."/>
            <person name="Hugenholtz P."/>
            <person name="Stott M.B."/>
        </authorList>
    </citation>
    <scope>NUCLEOTIDE SEQUENCE [LARGE SCALE GENOMIC DNA]</scope>
    <source>
        <strain evidence="1 2">NGM72.4</strain>
    </source>
</reference>
<evidence type="ECO:0000313" key="1">
    <source>
        <dbReference type="EMBL" id="NGO38746.1"/>
    </source>
</evidence>